<evidence type="ECO:0000256" key="2">
    <source>
        <dbReference type="ARBA" id="ARBA00022801"/>
    </source>
</evidence>
<feature type="domain" description="AB hydrolase-1" evidence="3">
    <location>
        <begin position="25"/>
        <end position="273"/>
    </location>
</feature>
<protein>
    <recommendedName>
        <fullName evidence="3">AB hydrolase-1 domain-containing protein</fullName>
    </recommendedName>
</protein>
<dbReference type="PANTHER" id="PTHR46118:SF4">
    <property type="entry name" value="PROTEIN ABHD11"/>
    <property type="match status" value="1"/>
</dbReference>
<evidence type="ECO:0000313" key="4">
    <source>
        <dbReference type="EMBL" id="ODV96222.1"/>
    </source>
</evidence>
<dbReference type="PANTHER" id="PTHR46118">
    <property type="entry name" value="PROTEIN ABHD11"/>
    <property type="match status" value="1"/>
</dbReference>
<dbReference type="GO" id="GO:0052689">
    <property type="term" value="F:carboxylic ester hydrolase activity"/>
    <property type="evidence" value="ECO:0007669"/>
    <property type="project" value="TreeGrafter"/>
</dbReference>
<dbReference type="InterPro" id="IPR000073">
    <property type="entry name" value="AB_hydrolase_1"/>
</dbReference>
<accession>A0A1E4TWT7</accession>
<dbReference type="InterPro" id="IPR029058">
    <property type="entry name" value="AB_hydrolase_fold"/>
</dbReference>
<organism evidence="4 5">
    <name type="scientific">Pachysolen tannophilus NRRL Y-2460</name>
    <dbReference type="NCBI Taxonomy" id="669874"/>
    <lineage>
        <taxon>Eukaryota</taxon>
        <taxon>Fungi</taxon>
        <taxon>Dikarya</taxon>
        <taxon>Ascomycota</taxon>
        <taxon>Saccharomycotina</taxon>
        <taxon>Pichiomycetes</taxon>
        <taxon>Pachysolenaceae</taxon>
        <taxon>Pachysolen</taxon>
    </lineage>
</organism>
<dbReference type="OrthoDB" id="8119704at2759"/>
<keyword evidence="5" id="KW-1185">Reference proteome</keyword>
<dbReference type="AlphaFoldDB" id="A0A1E4TWT7"/>
<evidence type="ECO:0000313" key="5">
    <source>
        <dbReference type="Proteomes" id="UP000094236"/>
    </source>
</evidence>
<gene>
    <name evidence="4" type="ORF">PACTADRAFT_23285</name>
</gene>
<sequence>IDTVPLAYDLYEPTSSFSSSFNNSPIIFLHGLFGNKLNNRASSRQLSKLLNKSVYALDLRNHGLSPHANRNDTPSLAADVENFIIENKLNKPIVIGHSMGAKAAMAISLRRPNLLSQVISVDNVPAINTKTIDEFEKFAKYIHQLKKITTQITPKPVESLEEADHVLSSVESDRLIRQFVLTNIKRDYSKKNIGHTPLVLHSRIPLEIILKNLENIRSWEFDSKKSTWNGPTLLVRGLKSKFVPNEDLPKMKQFFPNYDLASIDSGHWIISEKHQEFINVVGKWIKEH</sequence>
<keyword evidence="2" id="KW-0378">Hydrolase</keyword>
<evidence type="ECO:0000256" key="1">
    <source>
        <dbReference type="ARBA" id="ARBA00008645"/>
    </source>
</evidence>
<comment type="similarity">
    <text evidence="1">Belongs to the AB hydrolase superfamily.</text>
</comment>
<dbReference type="EMBL" id="KV454013">
    <property type="protein sequence ID" value="ODV96222.1"/>
    <property type="molecule type" value="Genomic_DNA"/>
</dbReference>
<reference evidence="5" key="1">
    <citation type="submission" date="2016-05" db="EMBL/GenBank/DDBJ databases">
        <title>Comparative genomics of biotechnologically important yeasts.</title>
        <authorList>
            <consortium name="DOE Joint Genome Institute"/>
            <person name="Riley R."/>
            <person name="Haridas S."/>
            <person name="Wolfe K.H."/>
            <person name="Lopes M.R."/>
            <person name="Hittinger C.T."/>
            <person name="Goker M."/>
            <person name="Salamov A."/>
            <person name="Wisecaver J."/>
            <person name="Long T.M."/>
            <person name="Aerts A.L."/>
            <person name="Barry K."/>
            <person name="Choi C."/>
            <person name="Clum A."/>
            <person name="Coughlan A.Y."/>
            <person name="Deshpande S."/>
            <person name="Douglass A.P."/>
            <person name="Hanson S.J."/>
            <person name="Klenk H.-P."/>
            <person name="Labutti K."/>
            <person name="Lapidus A."/>
            <person name="Lindquist E."/>
            <person name="Lipzen A."/>
            <person name="Meier-Kolthoff J.P."/>
            <person name="Ohm R.A."/>
            <person name="Otillar R.P."/>
            <person name="Pangilinan J."/>
            <person name="Peng Y."/>
            <person name="Rokas A."/>
            <person name="Rosa C.A."/>
            <person name="Scheuner C."/>
            <person name="Sibirny A.A."/>
            <person name="Slot J.C."/>
            <person name="Stielow J.B."/>
            <person name="Sun H."/>
            <person name="Kurtzman C.P."/>
            <person name="Blackwell M."/>
            <person name="Grigoriev I.V."/>
            <person name="Jeffries T.W."/>
        </authorList>
    </citation>
    <scope>NUCLEOTIDE SEQUENCE [LARGE SCALE GENOMIC DNA]</scope>
    <source>
        <strain evidence="5">NRRL Y-2460</strain>
    </source>
</reference>
<dbReference type="STRING" id="669874.A0A1E4TWT7"/>
<dbReference type="Proteomes" id="UP000094236">
    <property type="component" value="Unassembled WGS sequence"/>
</dbReference>
<dbReference type="SUPFAM" id="SSF53474">
    <property type="entry name" value="alpha/beta-Hydrolases"/>
    <property type="match status" value="1"/>
</dbReference>
<name>A0A1E4TWT7_PACTA</name>
<evidence type="ECO:0000259" key="3">
    <source>
        <dbReference type="Pfam" id="PF00561"/>
    </source>
</evidence>
<dbReference type="GO" id="GO:0005739">
    <property type="term" value="C:mitochondrion"/>
    <property type="evidence" value="ECO:0007669"/>
    <property type="project" value="TreeGrafter"/>
</dbReference>
<feature type="non-terminal residue" evidence="4">
    <location>
        <position position="288"/>
    </location>
</feature>
<dbReference type="Gene3D" id="3.40.50.1820">
    <property type="entry name" value="alpha/beta hydrolase"/>
    <property type="match status" value="1"/>
</dbReference>
<dbReference type="Pfam" id="PF00561">
    <property type="entry name" value="Abhydrolase_1"/>
    <property type="match status" value="1"/>
</dbReference>
<feature type="non-terminal residue" evidence="4">
    <location>
        <position position="1"/>
    </location>
</feature>
<proteinExistence type="inferred from homology"/>